<dbReference type="InterPro" id="IPR044927">
    <property type="entry name" value="Endonuclea_NS_2"/>
</dbReference>
<dbReference type="Gene3D" id="3.40.570.10">
    <property type="entry name" value="Extracellular Endonuclease, subunit A"/>
    <property type="match status" value="1"/>
</dbReference>
<dbReference type="InterPro" id="IPR044929">
    <property type="entry name" value="DNA/RNA_non-sp_Endonuclease_sf"/>
</dbReference>
<keyword evidence="3" id="KW-1185">Reference proteome</keyword>
<name>A0A3D8TRX7_9LIST</name>
<dbReference type="EMBL" id="LARY01000002">
    <property type="protein sequence ID" value="RDX01540.1"/>
    <property type="molecule type" value="Genomic_DNA"/>
</dbReference>
<accession>A0A3D8TRX7</accession>
<proteinExistence type="predicted"/>
<dbReference type="Pfam" id="PF13930">
    <property type="entry name" value="Endonuclea_NS_2"/>
    <property type="match status" value="1"/>
</dbReference>
<evidence type="ECO:0000259" key="1">
    <source>
        <dbReference type="Pfam" id="PF13930"/>
    </source>
</evidence>
<evidence type="ECO:0000313" key="2">
    <source>
        <dbReference type="EMBL" id="RDX01540.1"/>
    </source>
</evidence>
<feature type="domain" description="Type VII secretion system protein EssD-like" evidence="1">
    <location>
        <begin position="23"/>
        <end position="138"/>
    </location>
</feature>
<comment type="caution">
    <text evidence="2">The sequence shown here is derived from an EMBL/GenBank/DDBJ whole genome shotgun (WGS) entry which is preliminary data.</text>
</comment>
<dbReference type="Proteomes" id="UP000257055">
    <property type="component" value="Unassembled WGS sequence"/>
</dbReference>
<evidence type="ECO:0000313" key="3">
    <source>
        <dbReference type="Proteomes" id="UP000257055"/>
    </source>
</evidence>
<reference evidence="3" key="1">
    <citation type="submission" date="2015-04" db="EMBL/GenBank/DDBJ databases">
        <authorList>
            <person name="Schardt J."/>
            <person name="Mueller-Herbst S."/>
            <person name="Scherer S."/>
            <person name="Huptas C."/>
        </authorList>
    </citation>
    <scope>NUCLEOTIDE SEQUENCE [LARGE SCALE GENOMIC DNA]</scope>
    <source>
        <strain evidence="3">Kiel-L1</strain>
    </source>
</reference>
<protein>
    <recommendedName>
        <fullName evidence="1">Type VII secretion system protein EssD-like domain-containing protein</fullName>
    </recommendedName>
</protein>
<gene>
    <name evidence="2" type="ORF">UR08_09540</name>
</gene>
<sequence length="148" mass="16675">MTDGSHLVDGKLKPNEQYITGEFGYHYKTDSLGRIDNFKTDDLQLTSRTDRLKHNPNTPGKIQGDHAGHLAGDRFGGSPDIDNLISQSSKVNQGMYKNIENTWAKAIEEGKKVSVDVKVNYDNISLRPSSFDIDYTIEGKWYSKHIDN</sequence>
<dbReference type="AlphaFoldDB" id="A0A3D8TRX7"/>
<organism evidence="2 3">
    <name type="scientific">Listeria kieliensis</name>
    <dbReference type="NCBI Taxonomy" id="1621700"/>
    <lineage>
        <taxon>Bacteria</taxon>
        <taxon>Bacillati</taxon>
        <taxon>Bacillota</taxon>
        <taxon>Bacilli</taxon>
        <taxon>Bacillales</taxon>
        <taxon>Listeriaceae</taxon>
        <taxon>Listeria</taxon>
    </lineage>
</organism>